<evidence type="ECO:0000256" key="2">
    <source>
        <dbReference type="ARBA" id="ARBA00008335"/>
    </source>
</evidence>
<dbReference type="InterPro" id="IPR036259">
    <property type="entry name" value="MFS_trans_sf"/>
</dbReference>
<keyword evidence="5 7" id="KW-1133">Transmembrane helix</keyword>
<evidence type="ECO:0000256" key="1">
    <source>
        <dbReference type="ARBA" id="ARBA00004127"/>
    </source>
</evidence>
<feature type="transmembrane region" description="Helical" evidence="7">
    <location>
        <begin position="347"/>
        <end position="365"/>
    </location>
</feature>
<organism evidence="9 10">
    <name type="scientific">Aspergillus wentii DTO 134E9</name>
    <dbReference type="NCBI Taxonomy" id="1073089"/>
    <lineage>
        <taxon>Eukaryota</taxon>
        <taxon>Fungi</taxon>
        <taxon>Dikarya</taxon>
        <taxon>Ascomycota</taxon>
        <taxon>Pezizomycotina</taxon>
        <taxon>Eurotiomycetes</taxon>
        <taxon>Eurotiomycetidae</taxon>
        <taxon>Eurotiales</taxon>
        <taxon>Aspergillaceae</taxon>
        <taxon>Aspergillus</taxon>
        <taxon>Aspergillus subgen. Cremei</taxon>
    </lineage>
</organism>
<dbReference type="AlphaFoldDB" id="A0A1L9RI95"/>
<keyword evidence="10" id="KW-1185">Reference proteome</keyword>
<dbReference type="Pfam" id="PF07690">
    <property type="entry name" value="MFS_1"/>
    <property type="match status" value="1"/>
</dbReference>
<feature type="domain" description="Major facilitator superfamily (MFS) profile" evidence="8">
    <location>
        <begin position="58"/>
        <end position="459"/>
    </location>
</feature>
<dbReference type="InterPro" id="IPR051788">
    <property type="entry name" value="MFS_Transporter"/>
</dbReference>
<evidence type="ECO:0000313" key="9">
    <source>
        <dbReference type="EMBL" id="OJJ34644.1"/>
    </source>
</evidence>
<keyword evidence="4 7" id="KW-0812">Transmembrane</keyword>
<dbReference type="Proteomes" id="UP000184383">
    <property type="component" value="Unassembled WGS sequence"/>
</dbReference>
<feature type="transmembrane region" description="Helical" evidence="7">
    <location>
        <begin position="147"/>
        <end position="170"/>
    </location>
</feature>
<evidence type="ECO:0000259" key="8">
    <source>
        <dbReference type="PROSITE" id="PS50850"/>
    </source>
</evidence>
<feature type="transmembrane region" description="Helical" evidence="7">
    <location>
        <begin position="371"/>
        <end position="393"/>
    </location>
</feature>
<keyword evidence="6 7" id="KW-0472">Membrane</keyword>
<sequence length="472" mass="51047">MARIDLSDDPTTPLLQSTKVGDAAAPGEIIETQRTTEADLSLQSSLDRWNDPPINVWRILASFFSFIVVGASDGTYGALVHYLGEYYKLDYSNLSLVFLSPCIGYAAAALFNNSIHARFGRRGVAVLGSGFHLIGFGISTQHPSYSVLIFLFIFSGLGNGLLDAAWNAWIGAMADSNKLMGILHGFYGLGAALAPVTATSLIDKHGWQWYEYYYLMAAGAMIETITLATVFWSAQGHSVKMNDRTTGENGNDDNDHCPRSWWETLGNSPPIQSLGFASTWIICLFIFIYAGVEISVGGWVLTLLVDNRGISPYRAGVANTLYWTGLTLGRVLLGFVTTYLQSDGLVVTTYLVASITSLTVFWLIGNFTVSIIALSLLGFFLGPLCPEAIIALAHILPKQLHVAGIGIAVALGSAGGCVFPFLTGTLAKIAGIQVLQPFVLAMLSLCLFIWALFIVLSRHGRIESPPRRSPDI</sequence>
<feature type="transmembrane region" description="Helical" evidence="7">
    <location>
        <begin position="400"/>
        <end position="422"/>
    </location>
</feature>
<dbReference type="OrthoDB" id="413079at2759"/>
<accession>A0A1L9RI95</accession>
<dbReference type="Gene3D" id="1.20.1250.20">
    <property type="entry name" value="MFS general substrate transporter like domains"/>
    <property type="match status" value="2"/>
</dbReference>
<dbReference type="EMBL" id="KV878212">
    <property type="protein sequence ID" value="OJJ34644.1"/>
    <property type="molecule type" value="Genomic_DNA"/>
</dbReference>
<evidence type="ECO:0000256" key="4">
    <source>
        <dbReference type="ARBA" id="ARBA00022692"/>
    </source>
</evidence>
<feature type="transmembrane region" description="Helical" evidence="7">
    <location>
        <begin position="434"/>
        <end position="456"/>
    </location>
</feature>
<name>A0A1L9RI95_ASPWE</name>
<dbReference type="SUPFAM" id="SSF103473">
    <property type="entry name" value="MFS general substrate transporter"/>
    <property type="match status" value="1"/>
</dbReference>
<dbReference type="FunFam" id="1.20.1250.20:FF:000286">
    <property type="entry name" value="MFS efflux transporter"/>
    <property type="match status" value="1"/>
</dbReference>
<protein>
    <recommendedName>
        <fullName evidence="8">Major facilitator superfamily (MFS) profile domain-containing protein</fullName>
    </recommendedName>
</protein>
<feature type="transmembrane region" description="Helical" evidence="7">
    <location>
        <begin position="123"/>
        <end position="141"/>
    </location>
</feature>
<dbReference type="InterPro" id="IPR011701">
    <property type="entry name" value="MFS"/>
</dbReference>
<dbReference type="PANTHER" id="PTHR23514:SF3">
    <property type="entry name" value="BYPASS OF STOP CODON PROTEIN 6"/>
    <property type="match status" value="1"/>
</dbReference>
<proteinExistence type="inferred from homology"/>
<dbReference type="GeneID" id="63745136"/>
<dbReference type="GO" id="GO:0012505">
    <property type="term" value="C:endomembrane system"/>
    <property type="evidence" value="ECO:0007669"/>
    <property type="project" value="UniProtKB-SubCell"/>
</dbReference>
<feature type="transmembrane region" description="Helical" evidence="7">
    <location>
        <begin position="214"/>
        <end position="234"/>
    </location>
</feature>
<dbReference type="PROSITE" id="PS50850">
    <property type="entry name" value="MFS"/>
    <property type="match status" value="1"/>
</dbReference>
<dbReference type="FunFam" id="1.20.1250.20:FF:000308">
    <property type="entry name" value="MFS efflux transporter"/>
    <property type="match status" value="1"/>
</dbReference>
<feature type="transmembrane region" description="Helical" evidence="7">
    <location>
        <begin position="182"/>
        <end position="202"/>
    </location>
</feature>
<evidence type="ECO:0000256" key="6">
    <source>
        <dbReference type="ARBA" id="ARBA00023136"/>
    </source>
</evidence>
<reference evidence="10" key="1">
    <citation type="journal article" date="2017" name="Genome Biol.">
        <title>Comparative genomics reveals high biological diversity and specific adaptations in the industrially and medically important fungal genus Aspergillus.</title>
        <authorList>
            <person name="de Vries R.P."/>
            <person name="Riley R."/>
            <person name="Wiebenga A."/>
            <person name="Aguilar-Osorio G."/>
            <person name="Amillis S."/>
            <person name="Uchima C.A."/>
            <person name="Anderluh G."/>
            <person name="Asadollahi M."/>
            <person name="Askin M."/>
            <person name="Barry K."/>
            <person name="Battaglia E."/>
            <person name="Bayram O."/>
            <person name="Benocci T."/>
            <person name="Braus-Stromeyer S.A."/>
            <person name="Caldana C."/>
            <person name="Canovas D."/>
            <person name="Cerqueira G.C."/>
            <person name="Chen F."/>
            <person name="Chen W."/>
            <person name="Choi C."/>
            <person name="Clum A."/>
            <person name="Dos Santos R.A."/>
            <person name="Damasio A.R."/>
            <person name="Diallinas G."/>
            <person name="Emri T."/>
            <person name="Fekete E."/>
            <person name="Flipphi M."/>
            <person name="Freyberg S."/>
            <person name="Gallo A."/>
            <person name="Gournas C."/>
            <person name="Habgood R."/>
            <person name="Hainaut M."/>
            <person name="Harispe M.L."/>
            <person name="Henrissat B."/>
            <person name="Hilden K.S."/>
            <person name="Hope R."/>
            <person name="Hossain A."/>
            <person name="Karabika E."/>
            <person name="Karaffa L."/>
            <person name="Karanyi Z."/>
            <person name="Krasevec N."/>
            <person name="Kuo A."/>
            <person name="Kusch H."/>
            <person name="LaButti K."/>
            <person name="Lagendijk E.L."/>
            <person name="Lapidus A."/>
            <person name="Levasseur A."/>
            <person name="Lindquist E."/>
            <person name="Lipzen A."/>
            <person name="Logrieco A.F."/>
            <person name="MacCabe A."/>
            <person name="Maekelae M.R."/>
            <person name="Malavazi I."/>
            <person name="Melin P."/>
            <person name="Meyer V."/>
            <person name="Mielnichuk N."/>
            <person name="Miskei M."/>
            <person name="Molnar A.P."/>
            <person name="Mule G."/>
            <person name="Ngan C.Y."/>
            <person name="Orejas M."/>
            <person name="Orosz E."/>
            <person name="Ouedraogo J.P."/>
            <person name="Overkamp K.M."/>
            <person name="Park H.-S."/>
            <person name="Perrone G."/>
            <person name="Piumi F."/>
            <person name="Punt P.J."/>
            <person name="Ram A.F."/>
            <person name="Ramon A."/>
            <person name="Rauscher S."/>
            <person name="Record E."/>
            <person name="Riano-Pachon D.M."/>
            <person name="Robert V."/>
            <person name="Roehrig J."/>
            <person name="Ruller R."/>
            <person name="Salamov A."/>
            <person name="Salih N.S."/>
            <person name="Samson R.A."/>
            <person name="Sandor E."/>
            <person name="Sanguinetti M."/>
            <person name="Schuetze T."/>
            <person name="Sepcic K."/>
            <person name="Shelest E."/>
            <person name="Sherlock G."/>
            <person name="Sophianopoulou V."/>
            <person name="Squina F.M."/>
            <person name="Sun H."/>
            <person name="Susca A."/>
            <person name="Todd R.B."/>
            <person name="Tsang A."/>
            <person name="Unkles S.E."/>
            <person name="van de Wiele N."/>
            <person name="van Rossen-Uffink D."/>
            <person name="Oliveira J.V."/>
            <person name="Vesth T.C."/>
            <person name="Visser J."/>
            <person name="Yu J.-H."/>
            <person name="Zhou M."/>
            <person name="Andersen M.R."/>
            <person name="Archer D.B."/>
            <person name="Baker S.E."/>
            <person name="Benoit I."/>
            <person name="Brakhage A.A."/>
            <person name="Braus G.H."/>
            <person name="Fischer R."/>
            <person name="Frisvad J.C."/>
            <person name="Goldman G.H."/>
            <person name="Houbraken J."/>
            <person name="Oakley B."/>
            <person name="Pocsi I."/>
            <person name="Scazzocchio C."/>
            <person name="Seiboth B."/>
            <person name="vanKuyk P.A."/>
            <person name="Wortman J."/>
            <person name="Dyer P.S."/>
            <person name="Grigoriev I.V."/>
        </authorList>
    </citation>
    <scope>NUCLEOTIDE SEQUENCE [LARGE SCALE GENOMIC DNA]</scope>
    <source>
        <strain evidence="10">DTO 134E9</strain>
    </source>
</reference>
<dbReference type="PANTHER" id="PTHR23514">
    <property type="entry name" value="BYPASS OF STOP CODON PROTEIN 6"/>
    <property type="match status" value="1"/>
</dbReference>
<feature type="transmembrane region" description="Helical" evidence="7">
    <location>
        <begin position="280"/>
        <end position="301"/>
    </location>
</feature>
<dbReference type="GO" id="GO:0016020">
    <property type="term" value="C:membrane"/>
    <property type="evidence" value="ECO:0007669"/>
    <property type="project" value="TreeGrafter"/>
</dbReference>
<feature type="transmembrane region" description="Helical" evidence="7">
    <location>
        <begin position="56"/>
        <end position="79"/>
    </location>
</feature>
<evidence type="ECO:0000256" key="7">
    <source>
        <dbReference type="SAM" id="Phobius"/>
    </source>
</evidence>
<dbReference type="RefSeq" id="XP_040688320.1">
    <property type="nucleotide sequence ID" value="XM_040829288.1"/>
</dbReference>
<evidence type="ECO:0000256" key="3">
    <source>
        <dbReference type="ARBA" id="ARBA00022448"/>
    </source>
</evidence>
<gene>
    <name evidence="9" type="ORF">ASPWEDRAFT_132289</name>
</gene>
<evidence type="ECO:0000313" key="10">
    <source>
        <dbReference type="Proteomes" id="UP000184383"/>
    </source>
</evidence>
<comment type="subcellular location">
    <subcellularLocation>
        <location evidence="1">Endomembrane system</location>
        <topology evidence="1">Multi-pass membrane protein</topology>
    </subcellularLocation>
</comment>
<dbReference type="GO" id="GO:0022857">
    <property type="term" value="F:transmembrane transporter activity"/>
    <property type="evidence" value="ECO:0007669"/>
    <property type="project" value="InterPro"/>
</dbReference>
<dbReference type="InterPro" id="IPR020846">
    <property type="entry name" value="MFS_dom"/>
</dbReference>
<comment type="similarity">
    <text evidence="2">Belongs to the major facilitator superfamily.</text>
</comment>
<keyword evidence="3" id="KW-0813">Transport</keyword>
<feature type="transmembrane region" description="Helical" evidence="7">
    <location>
        <begin position="321"/>
        <end position="340"/>
    </location>
</feature>
<evidence type="ECO:0000256" key="5">
    <source>
        <dbReference type="ARBA" id="ARBA00022989"/>
    </source>
</evidence>
<dbReference type="VEuPathDB" id="FungiDB:ASPWEDRAFT_132289"/>
<feature type="transmembrane region" description="Helical" evidence="7">
    <location>
        <begin position="91"/>
        <end position="111"/>
    </location>
</feature>